<evidence type="ECO:0000256" key="2">
    <source>
        <dbReference type="ARBA" id="ARBA00022737"/>
    </source>
</evidence>
<accession>A0A0J5SWT4</accession>
<evidence type="ECO:0000259" key="3">
    <source>
        <dbReference type="PROSITE" id="PS50206"/>
    </source>
</evidence>
<protein>
    <recommendedName>
        <fullName evidence="3">Rhodanese domain-containing protein</fullName>
    </recommendedName>
</protein>
<dbReference type="PANTHER" id="PTHR11364:SF27">
    <property type="entry name" value="SULFURTRANSFERASE"/>
    <property type="match status" value="1"/>
</dbReference>
<keyword evidence="2" id="KW-0677">Repeat</keyword>
<dbReference type="PROSITE" id="PS00380">
    <property type="entry name" value="RHODANESE_1"/>
    <property type="match status" value="1"/>
</dbReference>
<name>A0A0J5SWT4_9BACI</name>
<dbReference type="PATRIC" id="fig|189381.10.peg.2141"/>
<proteinExistence type="predicted"/>
<dbReference type="SMART" id="SM00450">
    <property type="entry name" value="RHOD"/>
    <property type="match status" value="2"/>
</dbReference>
<dbReference type="AlphaFoldDB" id="A0A0J5SWT4"/>
<feature type="domain" description="Rhodanese" evidence="3">
    <location>
        <begin position="15"/>
        <end position="133"/>
    </location>
</feature>
<dbReference type="SUPFAM" id="SSF52821">
    <property type="entry name" value="Rhodanese/Cell cycle control phosphatase"/>
    <property type="match status" value="2"/>
</dbReference>
<comment type="caution">
    <text evidence="4">The sequence shown here is derived from an EMBL/GenBank/DDBJ whole genome shotgun (WGS) entry which is preliminary data.</text>
</comment>
<sequence length="280" mass="31137">MNFIKSCEWVFEHLEDPSLAMVDCQAVLSTGEGAGLYHEEHIPGAVHFDLGQDLSGPVQTHGGRHPLPDIALFVDKVGKAGIQQDSTVVLYDGGDAAPAARAWWLFRFIGHERVYVMDGGLKEWKRNDFPVTKEVPSPRERHYQPTIKEYMIAGVEEVRAIAEGESDVVLIDSRSSERYRGEEEPLDRVAGHIPGAVNLPWFDALSEGRYLDPEIQKQRYAGMDKQQRVIVYCGSGITATPNIISMLESGFEDVRLYAGSYSDWVSYPGNKVANPGISNQ</sequence>
<dbReference type="InterPro" id="IPR001763">
    <property type="entry name" value="Rhodanese-like_dom"/>
</dbReference>
<keyword evidence="1" id="KW-0808">Transferase</keyword>
<dbReference type="Proteomes" id="UP000076510">
    <property type="component" value="Unassembled WGS sequence"/>
</dbReference>
<evidence type="ECO:0000313" key="4">
    <source>
        <dbReference type="EMBL" id="KZE45926.1"/>
    </source>
</evidence>
<dbReference type="PANTHER" id="PTHR11364">
    <property type="entry name" value="THIOSULFATE SULFERTANSFERASE"/>
    <property type="match status" value="1"/>
</dbReference>
<dbReference type="Gene3D" id="3.40.250.10">
    <property type="entry name" value="Rhodanese-like domain"/>
    <property type="match status" value="2"/>
</dbReference>
<dbReference type="EMBL" id="LQQY01000034">
    <property type="protein sequence ID" value="KZE45926.1"/>
    <property type="molecule type" value="Genomic_DNA"/>
</dbReference>
<feature type="domain" description="Rhodanese" evidence="3">
    <location>
        <begin position="164"/>
        <end position="273"/>
    </location>
</feature>
<dbReference type="InterPro" id="IPR001307">
    <property type="entry name" value="Thiosulphate_STrfase_CS"/>
</dbReference>
<gene>
    <name evidence="4" type="ORF">AV649_05040</name>
</gene>
<dbReference type="GO" id="GO:0004792">
    <property type="term" value="F:thiosulfate-cyanide sulfurtransferase activity"/>
    <property type="evidence" value="ECO:0007669"/>
    <property type="project" value="InterPro"/>
</dbReference>
<reference evidence="5" key="1">
    <citation type="submission" date="2016-01" db="EMBL/GenBank/DDBJ databases">
        <title>Whole genome sequencing of Bhargavaea cecembensis T14.</title>
        <authorList>
            <person name="Hong K.W."/>
        </authorList>
    </citation>
    <scope>NUCLEOTIDE SEQUENCE [LARGE SCALE GENOMIC DNA]</scope>
    <source>
        <strain evidence="5">M19</strain>
    </source>
</reference>
<organism evidence="4 5">
    <name type="scientific">Rossellomorea marisflavi</name>
    <dbReference type="NCBI Taxonomy" id="189381"/>
    <lineage>
        <taxon>Bacteria</taxon>
        <taxon>Bacillati</taxon>
        <taxon>Bacillota</taxon>
        <taxon>Bacilli</taxon>
        <taxon>Bacillales</taxon>
        <taxon>Bacillaceae</taxon>
        <taxon>Rossellomorea</taxon>
    </lineage>
</organism>
<evidence type="ECO:0000256" key="1">
    <source>
        <dbReference type="ARBA" id="ARBA00022679"/>
    </source>
</evidence>
<dbReference type="Pfam" id="PF00581">
    <property type="entry name" value="Rhodanese"/>
    <property type="match status" value="2"/>
</dbReference>
<dbReference type="PROSITE" id="PS50206">
    <property type="entry name" value="RHODANESE_3"/>
    <property type="match status" value="2"/>
</dbReference>
<dbReference type="InterPro" id="IPR045078">
    <property type="entry name" value="TST/MPST-like"/>
</dbReference>
<evidence type="ECO:0000313" key="5">
    <source>
        <dbReference type="Proteomes" id="UP000076510"/>
    </source>
</evidence>
<dbReference type="OrthoDB" id="9770030at2"/>
<dbReference type="RefSeq" id="WP_048006369.1">
    <property type="nucleotide sequence ID" value="NZ_JBLGCT010000001.1"/>
</dbReference>
<dbReference type="InterPro" id="IPR036873">
    <property type="entry name" value="Rhodanese-like_dom_sf"/>
</dbReference>
<dbReference type="CDD" id="cd01449">
    <property type="entry name" value="TST_Repeat_2"/>
    <property type="match status" value="1"/>
</dbReference>
<dbReference type="CDD" id="cd01448">
    <property type="entry name" value="TST_Repeat_1"/>
    <property type="match status" value="1"/>
</dbReference>